<gene>
    <name evidence="4" type="ORF">Agub_g988</name>
</gene>
<feature type="domain" description="Serine hydrolase" evidence="3">
    <location>
        <begin position="1"/>
        <end position="135"/>
    </location>
</feature>
<evidence type="ECO:0000313" key="5">
    <source>
        <dbReference type="Proteomes" id="UP001054857"/>
    </source>
</evidence>
<dbReference type="Gene3D" id="3.40.50.1820">
    <property type="entry name" value="alpha/beta hydrolase"/>
    <property type="match status" value="1"/>
</dbReference>
<feature type="signal peptide" evidence="2">
    <location>
        <begin position="1"/>
        <end position="21"/>
    </location>
</feature>
<evidence type="ECO:0000256" key="2">
    <source>
        <dbReference type="SAM" id="SignalP"/>
    </source>
</evidence>
<dbReference type="Pfam" id="PF03959">
    <property type="entry name" value="FSH1"/>
    <property type="match status" value="1"/>
</dbReference>
<name>A0AAD3HGF5_9CHLO</name>
<organism evidence="4 5">
    <name type="scientific">Astrephomene gubernaculifera</name>
    <dbReference type="NCBI Taxonomy" id="47775"/>
    <lineage>
        <taxon>Eukaryota</taxon>
        <taxon>Viridiplantae</taxon>
        <taxon>Chlorophyta</taxon>
        <taxon>core chlorophytes</taxon>
        <taxon>Chlorophyceae</taxon>
        <taxon>CS clade</taxon>
        <taxon>Chlamydomonadales</taxon>
        <taxon>Astrephomenaceae</taxon>
        <taxon>Astrephomene</taxon>
    </lineage>
</organism>
<dbReference type="InterPro" id="IPR005645">
    <property type="entry name" value="FSH-like_dom"/>
</dbReference>
<protein>
    <recommendedName>
        <fullName evidence="3">Serine hydrolase domain-containing protein</fullName>
    </recommendedName>
</protein>
<feature type="region of interest" description="Disordered" evidence="1">
    <location>
        <begin position="169"/>
        <end position="210"/>
    </location>
</feature>
<keyword evidence="5" id="KW-1185">Reference proteome</keyword>
<keyword evidence="2" id="KW-0732">Signal</keyword>
<dbReference type="Proteomes" id="UP001054857">
    <property type="component" value="Unassembled WGS sequence"/>
</dbReference>
<comment type="caution">
    <text evidence="4">The sequence shown here is derived from an EMBL/GenBank/DDBJ whole genome shotgun (WGS) entry which is preliminary data.</text>
</comment>
<evidence type="ECO:0000313" key="4">
    <source>
        <dbReference type="EMBL" id="GFR40414.1"/>
    </source>
</evidence>
<accession>A0AAD3HGF5</accession>
<evidence type="ECO:0000256" key="1">
    <source>
        <dbReference type="SAM" id="MobiDB-lite"/>
    </source>
</evidence>
<sequence>QGATAAALLLAHLAGSGPAGAAAAGGEAAVSPASQALRRLKCAILVAGFLPRDPAVAQLLLAGDQASATASAAGGGPAGQGGEGGARLSPVPLLFVTGSSDALVPPDRTAQLYGCFPPARVSTFTHGGAHLVPTCSGDFKTALTAFLDAAAAGGPVPAMHRVASREASLAALQQQQSGQPGPQQGQEAEDVKAAGAQGGGQEPVEEGAGSGMVWEVRVVDSGGAAALTEAAVEREEAVSAPAAVLQDATRVTA</sequence>
<dbReference type="EMBL" id="BMAR01000001">
    <property type="protein sequence ID" value="GFR40414.1"/>
    <property type="molecule type" value="Genomic_DNA"/>
</dbReference>
<reference evidence="4 5" key="1">
    <citation type="journal article" date="2021" name="Sci. Rep.">
        <title>Genome sequencing of the multicellular alga Astrephomene provides insights into convergent evolution of germ-soma differentiation.</title>
        <authorList>
            <person name="Yamashita S."/>
            <person name="Yamamoto K."/>
            <person name="Matsuzaki R."/>
            <person name="Suzuki S."/>
            <person name="Yamaguchi H."/>
            <person name="Hirooka S."/>
            <person name="Minakuchi Y."/>
            <person name="Miyagishima S."/>
            <person name="Kawachi M."/>
            <person name="Toyoda A."/>
            <person name="Nozaki H."/>
        </authorList>
    </citation>
    <scope>NUCLEOTIDE SEQUENCE [LARGE SCALE GENOMIC DNA]</scope>
    <source>
        <strain evidence="4 5">NIES-4017</strain>
    </source>
</reference>
<feature type="compositionally biased region" description="Low complexity" evidence="1">
    <location>
        <begin position="169"/>
        <end position="186"/>
    </location>
</feature>
<feature type="chain" id="PRO_5041932754" description="Serine hydrolase domain-containing protein" evidence="2">
    <location>
        <begin position="22"/>
        <end position="253"/>
    </location>
</feature>
<dbReference type="InterPro" id="IPR029058">
    <property type="entry name" value="AB_hydrolase_fold"/>
</dbReference>
<evidence type="ECO:0000259" key="3">
    <source>
        <dbReference type="Pfam" id="PF03959"/>
    </source>
</evidence>
<proteinExistence type="predicted"/>
<feature type="non-terminal residue" evidence="4">
    <location>
        <position position="253"/>
    </location>
</feature>
<dbReference type="AlphaFoldDB" id="A0AAD3HGF5"/>
<dbReference type="SUPFAM" id="SSF53474">
    <property type="entry name" value="alpha/beta-Hydrolases"/>
    <property type="match status" value="1"/>
</dbReference>